<dbReference type="GO" id="GO:0003677">
    <property type="term" value="F:DNA binding"/>
    <property type="evidence" value="ECO:0007669"/>
    <property type="project" value="UniProtKB-KW"/>
</dbReference>
<dbReference type="STRING" id="1391654.AKJ09_01480"/>
<gene>
    <name evidence="8" type="ORF">AKJ09_01480</name>
</gene>
<evidence type="ECO:0000256" key="3">
    <source>
        <dbReference type="ARBA" id="ARBA00023082"/>
    </source>
</evidence>
<name>A0A0K1PN50_9BACT</name>
<dbReference type="GO" id="GO:0006352">
    <property type="term" value="P:DNA-templated transcription initiation"/>
    <property type="evidence" value="ECO:0007669"/>
    <property type="project" value="InterPro"/>
</dbReference>
<dbReference type="InterPro" id="IPR013324">
    <property type="entry name" value="RNA_pol_sigma_r3/r4-like"/>
</dbReference>
<evidence type="ECO:0000259" key="7">
    <source>
        <dbReference type="Pfam" id="PF08281"/>
    </source>
</evidence>
<dbReference type="Pfam" id="PF08281">
    <property type="entry name" value="Sigma70_r4_2"/>
    <property type="match status" value="1"/>
</dbReference>
<evidence type="ECO:0000256" key="5">
    <source>
        <dbReference type="ARBA" id="ARBA00023163"/>
    </source>
</evidence>
<accession>A0A0K1PN50</accession>
<dbReference type="InterPro" id="IPR039425">
    <property type="entry name" value="RNA_pol_sigma-70-like"/>
</dbReference>
<feature type="domain" description="RNA polymerase sigma factor 70 region 4 type 2" evidence="7">
    <location>
        <begin position="124"/>
        <end position="175"/>
    </location>
</feature>
<evidence type="ECO:0000313" key="8">
    <source>
        <dbReference type="EMBL" id="AKU94816.1"/>
    </source>
</evidence>
<dbReference type="Gene3D" id="1.10.10.10">
    <property type="entry name" value="Winged helix-like DNA-binding domain superfamily/Winged helix DNA-binding domain"/>
    <property type="match status" value="1"/>
</dbReference>
<dbReference type="SUPFAM" id="SSF88946">
    <property type="entry name" value="Sigma2 domain of RNA polymerase sigma factors"/>
    <property type="match status" value="1"/>
</dbReference>
<dbReference type="EMBL" id="CP012333">
    <property type="protein sequence ID" value="AKU94816.1"/>
    <property type="molecule type" value="Genomic_DNA"/>
</dbReference>
<evidence type="ECO:0000259" key="6">
    <source>
        <dbReference type="Pfam" id="PF04542"/>
    </source>
</evidence>
<proteinExistence type="inferred from homology"/>
<keyword evidence="2" id="KW-0805">Transcription regulation</keyword>
<dbReference type="AlphaFoldDB" id="A0A0K1PN50"/>
<keyword evidence="5" id="KW-0804">Transcription</keyword>
<dbReference type="OrthoDB" id="9803470at2"/>
<dbReference type="InterPro" id="IPR013325">
    <property type="entry name" value="RNA_pol_sigma_r2"/>
</dbReference>
<dbReference type="InterPro" id="IPR007627">
    <property type="entry name" value="RNA_pol_sigma70_r2"/>
</dbReference>
<sequence>MSVNVARPLSLMPAEAIGRDERLRRAVDEHYLFVWRSLRRLGIPKGEADDVAQEVFLVFSRKLDGVEVGAERPFLFRCAANFAMHARRAILRRRTLQEKAAIMESDSAHPSVEDDAERQEEIALVDTLLAELPDELRDIVVLCELEEMTLAEASVVLGIPPGTAASRLRRARAELSAGMTRLQRSTK</sequence>
<dbReference type="PANTHER" id="PTHR43133:SF8">
    <property type="entry name" value="RNA POLYMERASE SIGMA FACTOR HI_1459-RELATED"/>
    <property type="match status" value="1"/>
</dbReference>
<keyword evidence="9" id="KW-1185">Reference proteome</keyword>
<protein>
    <submittedName>
        <fullName evidence="8">RNA polymerase sigma factor RpoE</fullName>
    </submittedName>
</protein>
<dbReference type="InterPro" id="IPR013249">
    <property type="entry name" value="RNA_pol_sigma70_r4_t2"/>
</dbReference>
<dbReference type="PANTHER" id="PTHR43133">
    <property type="entry name" value="RNA POLYMERASE ECF-TYPE SIGMA FACTO"/>
    <property type="match status" value="1"/>
</dbReference>
<dbReference type="KEGG" id="llu:AKJ09_01480"/>
<dbReference type="InterPro" id="IPR036388">
    <property type="entry name" value="WH-like_DNA-bd_sf"/>
</dbReference>
<dbReference type="SUPFAM" id="SSF88659">
    <property type="entry name" value="Sigma3 and sigma4 domains of RNA polymerase sigma factors"/>
    <property type="match status" value="1"/>
</dbReference>
<dbReference type="NCBIfam" id="TIGR02937">
    <property type="entry name" value="sigma70-ECF"/>
    <property type="match status" value="1"/>
</dbReference>
<comment type="similarity">
    <text evidence="1">Belongs to the sigma-70 factor family. ECF subfamily.</text>
</comment>
<keyword evidence="3" id="KW-0731">Sigma factor</keyword>
<dbReference type="Pfam" id="PF04542">
    <property type="entry name" value="Sigma70_r2"/>
    <property type="match status" value="1"/>
</dbReference>
<evidence type="ECO:0000256" key="4">
    <source>
        <dbReference type="ARBA" id="ARBA00023125"/>
    </source>
</evidence>
<dbReference type="Proteomes" id="UP000064967">
    <property type="component" value="Chromosome"/>
</dbReference>
<dbReference type="Gene3D" id="1.10.1740.10">
    <property type="match status" value="1"/>
</dbReference>
<dbReference type="GO" id="GO:0016987">
    <property type="term" value="F:sigma factor activity"/>
    <property type="evidence" value="ECO:0007669"/>
    <property type="project" value="UniProtKB-KW"/>
</dbReference>
<reference evidence="8 9" key="1">
    <citation type="submission" date="2015-08" db="EMBL/GenBank/DDBJ databases">
        <authorList>
            <person name="Babu N.S."/>
            <person name="Beckwith C.J."/>
            <person name="Beseler K.G."/>
            <person name="Brison A."/>
            <person name="Carone J.V."/>
            <person name="Caskin T.P."/>
            <person name="Diamond M."/>
            <person name="Durham M.E."/>
            <person name="Foxe J.M."/>
            <person name="Go M."/>
            <person name="Henderson B.A."/>
            <person name="Jones I.B."/>
            <person name="McGettigan J.A."/>
            <person name="Micheletti S.J."/>
            <person name="Nasrallah M.E."/>
            <person name="Ortiz D."/>
            <person name="Piller C.R."/>
            <person name="Privatt S.R."/>
            <person name="Schneider S.L."/>
            <person name="Sharp S."/>
            <person name="Smith T.C."/>
            <person name="Stanton J.D."/>
            <person name="Ullery H.E."/>
            <person name="Wilson R.J."/>
            <person name="Serrano M.G."/>
            <person name="Buck G."/>
            <person name="Lee V."/>
            <person name="Wang Y."/>
            <person name="Carvalho R."/>
            <person name="Voegtly L."/>
            <person name="Shi R."/>
            <person name="Duckworth R."/>
            <person name="Johnson A."/>
            <person name="Loviza R."/>
            <person name="Walstead R."/>
            <person name="Shah Z."/>
            <person name="Kiflezghi M."/>
            <person name="Wade K."/>
            <person name="Ball S.L."/>
            <person name="Bradley K.W."/>
            <person name="Asai D.J."/>
            <person name="Bowman C.A."/>
            <person name="Russell D.A."/>
            <person name="Pope W.H."/>
            <person name="Jacobs-Sera D."/>
            <person name="Hendrix R.W."/>
            <person name="Hatfull G.F."/>
        </authorList>
    </citation>
    <scope>NUCLEOTIDE SEQUENCE [LARGE SCALE GENOMIC DNA]</scope>
    <source>
        <strain evidence="8 9">DSM 27648</strain>
    </source>
</reference>
<evidence type="ECO:0000256" key="2">
    <source>
        <dbReference type="ARBA" id="ARBA00023015"/>
    </source>
</evidence>
<keyword evidence="4" id="KW-0238">DNA-binding</keyword>
<evidence type="ECO:0000313" key="9">
    <source>
        <dbReference type="Proteomes" id="UP000064967"/>
    </source>
</evidence>
<evidence type="ECO:0000256" key="1">
    <source>
        <dbReference type="ARBA" id="ARBA00010641"/>
    </source>
</evidence>
<organism evidence="8 9">
    <name type="scientific">Labilithrix luteola</name>
    <dbReference type="NCBI Taxonomy" id="1391654"/>
    <lineage>
        <taxon>Bacteria</taxon>
        <taxon>Pseudomonadati</taxon>
        <taxon>Myxococcota</taxon>
        <taxon>Polyangia</taxon>
        <taxon>Polyangiales</taxon>
        <taxon>Labilitrichaceae</taxon>
        <taxon>Labilithrix</taxon>
    </lineage>
</organism>
<feature type="domain" description="RNA polymerase sigma-70 region 2" evidence="6">
    <location>
        <begin position="27"/>
        <end position="89"/>
    </location>
</feature>
<dbReference type="InterPro" id="IPR014284">
    <property type="entry name" value="RNA_pol_sigma-70_dom"/>
</dbReference>